<dbReference type="InterPro" id="IPR016036">
    <property type="entry name" value="Malonyl_transacylase_ACP-bd"/>
</dbReference>
<sequence>MAQADEEKLLAYLKRATGELRAAREQVRELEDRAVEPIAIVGMGCRYPGGVETPEDLWDLVAGGVDALGPLPADRGWDLAALPTAAEGGFLADAGGFDAGFFGISPREALAMDPQQRLLLHTSWEAVERAGIDPLSLRGSRTGVFAGVMYNDYATSVPPEVLDGYLGTSNAGSVLSGRVAYCLGLQGPAVTVDTACSSSLVALHLASQALRSGECTLALAGGVTVMAGPMMFAGFGFDEGTAADGRCKSFSASADGTGWGEGVGVLLLERLSDARRNGHPVLATVRGSAVNSDGASSGLTAPNGPAQQRVIEQALAAARLLPSDVDAVEAHGTGTTLGDPIEAAALLATYGQSRATPLWLGSIKSNIGHTQAAAGVAGVIKMVQALRHATLPATLHAQTPTPHVPWGEVQLLTTPRPWPTHDRPRRAATSSFGVSGTNAHIILEQGDPVPEQADSPPGHAEALPAPSQGSEASPSLMSSPGRASASPAAPPGSAASPFVVSTPGRADAPGGVSPGGAALSVPTPGSEASPLLKSAPGQADALGVVSLGGAALSSPTSGSEASPLVVSGHGRADAPGVVSQGPAEALSVAPGGSGVLPFLVSGRSVGALRAQAARLLGVVAEPVDLARSLALGRASFEHRAVVVAGDPAAGLRALAEGRESADVVVGAPTGGAVAFVFTGQGAQRTGMGLALRAFPAFARALDEVCVELGLDLAVFESDLDHTAIAQPALFALEVALFRLLESWGVHPDVLIGHSIGELAAAHVAGILTLPDACTLVAARARLMGALPAGGAMLAVEISEADLAREFPGGLPAGVDLAAVNSERSIVVSGDCRIVEQLHRSFVEQSRRVKALAVSHAFHSHLMGPMLAEFEQVARGLAFATPTIPLLGSATGDPSTPEYWVRQVRETVRFADAVTEARAQGVTRFIELGPDGVLSALVDGIPTQRAGRDDVTTLIRAVATAHTQGIPVDWRAFFTQGPIIDLPTYAFQVERYWPTRQADTTLWRYQAEWTPVHKRPTTAPLTGTWLLLDTPDSVARALRSHGATVVHEDPGSPLAGVITSQDLPATLHTVQTFAPRSTRVWSITTGDDPANDATWGFGRSAALEYPTTWGGLIHIPEADLDPDLLIAALTGTEDQVRITTTLEARRLRRAPAPQGIWRPKGTVLVTGGTGALGRHVAKWAAASADQVVLVSRSAPQVDFSATVVACDVSNRDAVAALVAEYRPDVVIHAAGVGGLGRIHDLDEAALKHVFAGKVDGARNLAELCPDAELVLFSSAAATWGGANQAAYAAANAYLDGIAAARPRTTSIAWGPWAGDGMAAGADLSRQGLVPLAPDQALTAMAEAVAGDSRVITVAGVDWASFVPVFTAARPSPLLSELVETPAEPEDSGWFRDRVIETPAHERADLVSHLVLAEAATVLGHGDLGAIDTTRPFRDLGFDSLTAVEMRDRLAAATGLSLPATVVFDYPTPADLADHLLTELIGGEDADVRAAIAAIPLSRLAEAGLLTQLLRLAGLKTEVDDQDLAADLDGMAGEDLLRLVAAGDGE</sequence>
<dbReference type="InterPro" id="IPR014043">
    <property type="entry name" value="Acyl_transferase_dom"/>
</dbReference>
<dbReference type="InterPro" id="IPR036291">
    <property type="entry name" value="NAD(P)-bd_dom_sf"/>
</dbReference>
<dbReference type="GO" id="GO:0006633">
    <property type="term" value="P:fatty acid biosynthetic process"/>
    <property type="evidence" value="ECO:0007669"/>
    <property type="project" value="InterPro"/>
</dbReference>
<dbReference type="SMART" id="SM01294">
    <property type="entry name" value="PKS_PP_betabranch"/>
    <property type="match status" value="1"/>
</dbReference>
<dbReference type="Gene3D" id="1.10.1200.10">
    <property type="entry name" value="ACP-like"/>
    <property type="match status" value="1"/>
</dbReference>
<dbReference type="EMBL" id="FOGI01000003">
    <property type="protein sequence ID" value="SER43109.1"/>
    <property type="molecule type" value="Genomic_DNA"/>
</dbReference>
<keyword evidence="3" id="KW-0597">Phosphoprotein</keyword>
<dbReference type="FunFam" id="3.40.47.10:FF:000019">
    <property type="entry name" value="Polyketide synthase type I"/>
    <property type="match status" value="1"/>
</dbReference>
<dbReference type="InterPro" id="IPR057326">
    <property type="entry name" value="KR_dom"/>
</dbReference>
<dbReference type="PANTHER" id="PTHR43775">
    <property type="entry name" value="FATTY ACID SYNTHASE"/>
    <property type="match status" value="1"/>
</dbReference>
<evidence type="ECO:0000256" key="7">
    <source>
        <dbReference type="ARBA" id="ARBA00023268"/>
    </source>
</evidence>
<dbReference type="SMART" id="SM00827">
    <property type="entry name" value="PKS_AT"/>
    <property type="match status" value="1"/>
</dbReference>
<dbReference type="InterPro" id="IPR020841">
    <property type="entry name" value="PKS_Beta-ketoAc_synthase_dom"/>
</dbReference>
<dbReference type="STRING" id="155974.SAMN04487818_103290"/>
<evidence type="ECO:0000256" key="6">
    <source>
        <dbReference type="ARBA" id="ARBA00023194"/>
    </source>
</evidence>
<dbReference type="GO" id="GO:0031177">
    <property type="term" value="F:phosphopantetheine binding"/>
    <property type="evidence" value="ECO:0007669"/>
    <property type="project" value="InterPro"/>
</dbReference>
<dbReference type="Pfam" id="PF02801">
    <property type="entry name" value="Ketoacyl-synt_C"/>
    <property type="match status" value="1"/>
</dbReference>
<dbReference type="PANTHER" id="PTHR43775:SF51">
    <property type="entry name" value="INACTIVE PHENOLPHTHIOCEROL SYNTHESIS POLYKETIDE SYNTHASE TYPE I PKS1-RELATED"/>
    <property type="match status" value="1"/>
</dbReference>
<dbReference type="InterPro" id="IPR013968">
    <property type="entry name" value="PKS_KR"/>
</dbReference>
<dbReference type="CDD" id="cd00833">
    <property type="entry name" value="PKS"/>
    <property type="match status" value="1"/>
</dbReference>
<keyword evidence="13" id="KW-1185">Reference proteome</keyword>
<dbReference type="GO" id="GO:0004312">
    <property type="term" value="F:fatty acid synthase activity"/>
    <property type="evidence" value="ECO:0007669"/>
    <property type="project" value="TreeGrafter"/>
</dbReference>
<dbReference type="SMART" id="SM00823">
    <property type="entry name" value="PKS_PP"/>
    <property type="match status" value="1"/>
</dbReference>
<evidence type="ECO:0000256" key="1">
    <source>
        <dbReference type="ARBA" id="ARBA00001957"/>
    </source>
</evidence>
<dbReference type="SUPFAM" id="SSF51735">
    <property type="entry name" value="NAD(P)-binding Rossmann-fold domains"/>
    <property type="match status" value="2"/>
</dbReference>
<dbReference type="GO" id="GO:0004315">
    <property type="term" value="F:3-oxoacyl-[acyl-carrier-protein] synthase activity"/>
    <property type="evidence" value="ECO:0007669"/>
    <property type="project" value="InterPro"/>
</dbReference>
<organism evidence="12 13">
    <name type="scientific">Actinokineospora terrae</name>
    <dbReference type="NCBI Taxonomy" id="155974"/>
    <lineage>
        <taxon>Bacteria</taxon>
        <taxon>Bacillati</taxon>
        <taxon>Actinomycetota</taxon>
        <taxon>Actinomycetes</taxon>
        <taxon>Pseudonocardiales</taxon>
        <taxon>Pseudonocardiaceae</taxon>
        <taxon>Actinokineospora</taxon>
    </lineage>
</organism>
<dbReference type="Pfam" id="PF08659">
    <property type="entry name" value="KR"/>
    <property type="match status" value="1"/>
</dbReference>
<dbReference type="SUPFAM" id="SSF47336">
    <property type="entry name" value="ACP-like"/>
    <property type="match status" value="1"/>
</dbReference>
<dbReference type="Proteomes" id="UP000199051">
    <property type="component" value="Unassembled WGS sequence"/>
</dbReference>
<dbReference type="Pfam" id="PF00550">
    <property type="entry name" value="PP-binding"/>
    <property type="match status" value="1"/>
</dbReference>
<dbReference type="Pfam" id="PF08990">
    <property type="entry name" value="Docking"/>
    <property type="match status" value="1"/>
</dbReference>
<keyword evidence="8" id="KW-0012">Acyltransferase</keyword>
<dbReference type="InterPro" id="IPR015083">
    <property type="entry name" value="NorB/c/GfsB-D-like_docking"/>
</dbReference>
<accession>A0A1H9P5K4</accession>
<dbReference type="PROSITE" id="PS00012">
    <property type="entry name" value="PHOSPHOPANTETHEINE"/>
    <property type="match status" value="1"/>
</dbReference>
<feature type="compositionally biased region" description="Low complexity" evidence="9">
    <location>
        <begin position="478"/>
        <end position="497"/>
    </location>
</feature>
<keyword evidence="7" id="KW-0511">Multifunctional enzyme</keyword>
<reference evidence="13" key="1">
    <citation type="submission" date="2016-10" db="EMBL/GenBank/DDBJ databases">
        <authorList>
            <person name="Varghese N."/>
            <person name="Submissions S."/>
        </authorList>
    </citation>
    <scope>NUCLEOTIDE SEQUENCE [LARGE SCALE GENOMIC DNA]</scope>
    <source>
        <strain evidence="13">DSM 44260</strain>
    </source>
</reference>
<evidence type="ECO:0000256" key="9">
    <source>
        <dbReference type="SAM" id="MobiDB-lite"/>
    </source>
</evidence>
<dbReference type="SMART" id="SM00825">
    <property type="entry name" value="PKS_KS"/>
    <property type="match status" value="1"/>
</dbReference>
<feature type="compositionally biased region" description="Polar residues" evidence="9">
    <location>
        <begin position="428"/>
        <end position="438"/>
    </location>
</feature>
<dbReference type="InterPro" id="IPR014031">
    <property type="entry name" value="Ketoacyl_synth_C"/>
</dbReference>
<dbReference type="InterPro" id="IPR014030">
    <property type="entry name" value="Ketoacyl_synth_N"/>
</dbReference>
<dbReference type="InterPro" id="IPR006162">
    <property type="entry name" value="Ppantetheine_attach_site"/>
</dbReference>
<dbReference type="Pfam" id="PF00698">
    <property type="entry name" value="Acyl_transf_1"/>
    <property type="match status" value="1"/>
</dbReference>
<evidence type="ECO:0000256" key="4">
    <source>
        <dbReference type="ARBA" id="ARBA00022679"/>
    </source>
</evidence>
<feature type="region of interest" description="Disordered" evidence="9">
    <location>
        <begin position="413"/>
        <end position="534"/>
    </location>
</feature>
<dbReference type="Gene3D" id="3.30.70.3290">
    <property type="match status" value="1"/>
</dbReference>
<evidence type="ECO:0000313" key="13">
    <source>
        <dbReference type="Proteomes" id="UP000199051"/>
    </source>
</evidence>
<dbReference type="InterPro" id="IPR009081">
    <property type="entry name" value="PP-bd_ACP"/>
</dbReference>
<dbReference type="SUPFAM" id="SSF53901">
    <property type="entry name" value="Thiolase-like"/>
    <property type="match status" value="1"/>
</dbReference>
<dbReference type="CDD" id="cd08952">
    <property type="entry name" value="KR_1_SDR_x"/>
    <property type="match status" value="1"/>
</dbReference>
<proteinExistence type="predicted"/>
<dbReference type="Pfam" id="PF00109">
    <property type="entry name" value="ketoacyl-synt"/>
    <property type="match status" value="1"/>
</dbReference>
<dbReference type="InterPro" id="IPR050091">
    <property type="entry name" value="PKS_NRPS_Biosynth_Enz"/>
</dbReference>
<feature type="domain" description="Carrier" evidence="10">
    <location>
        <begin position="1403"/>
        <end position="1478"/>
    </location>
</feature>
<dbReference type="Gene3D" id="3.40.47.10">
    <property type="match status" value="1"/>
</dbReference>
<evidence type="ECO:0000259" key="11">
    <source>
        <dbReference type="PROSITE" id="PS52004"/>
    </source>
</evidence>
<keyword evidence="6" id="KW-0045">Antibiotic biosynthesis</keyword>
<dbReference type="PROSITE" id="PS52004">
    <property type="entry name" value="KS3_2"/>
    <property type="match status" value="1"/>
</dbReference>
<keyword evidence="4" id="KW-0808">Transferase</keyword>
<evidence type="ECO:0000256" key="5">
    <source>
        <dbReference type="ARBA" id="ARBA00022737"/>
    </source>
</evidence>
<dbReference type="PROSITE" id="PS50075">
    <property type="entry name" value="CARRIER"/>
    <property type="match status" value="1"/>
</dbReference>
<evidence type="ECO:0000256" key="3">
    <source>
        <dbReference type="ARBA" id="ARBA00022553"/>
    </source>
</evidence>
<feature type="compositionally biased region" description="Polar residues" evidence="9">
    <location>
        <begin position="467"/>
        <end position="477"/>
    </location>
</feature>
<evidence type="ECO:0000256" key="2">
    <source>
        <dbReference type="ARBA" id="ARBA00022450"/>
    </source>
</evidence>
<evidence type="ECO:0000256" key="8">
    <source>
        <dbReference type="ARBA" id="ARBA00023315"/>
    </source>
</evidence>
<evidence type="ECO:0000313" key="12">
    <source>
        <dbReference type="EMBL" id="SER43109.1"/>
    </source>
</evidence>
<dbReference type="FunFam" id="1.10.1200.10:FF:000007">
    <property type="entry name" value="Probable polyketide synthase pks17"/>
    <property type="match status" value="1"/>
</dbReference>
<dbReference type="InterPro" id="IPR036736">
    <property type="entry name" value="ACP-like_sf"/>
</dbReference>
<dbReference type="InterPro" id="IPR016039">
    <property type="entry name" value="Thiolase-like"/>
</dbReference>
<comment type="cofactor">
    <cofactor evidence="1">
        <name>pantetheine 4'-phosphate</name>
        <dbReference type="ChEBI" id="CHEBI:47942"/>
    </cofactor>
</comment>
<dbReference type="InterPro" id="IPR001227">
    <property type="entry name" value="Ac_transferase_dom_sf"/>
</dbReference>
<keyword evidence="5" id="KW-0677">Repeat</keyword>
<name>A0A1H9P5K4_9PSEU</name>
<dbReference type="PROSITE" id="PS00606">
    <property type="entry name" value="KS3_1"/>
    <property type="match status" value="1"/>
</dbReference>
<dbReference type="GO" id="GO:0033068">
    <property type="term" value="P:macrolide biosynthetic process"/>
    <property type="evidence" value="ECO:0007669"/>
    <property type="project" value="UniProtKB-ARBA"/>
</dbReference>
<protein>
    <submittedName>
        <fullName evidence="12">Erythronolide synthase docking</fullName>
    </submittedName>
</protein>
<dbReference type="InterPro" id="IPR020806">
    <property type="entry name" value="PKS_PP-bd"/>
</dbReference>
<dbReference type="InterPro" id="IPR018201">
    <property type="entry name" value="Ketoacyl_synth_AS"/>
</dbReference>
<dbReference type="SUPFAM" id="SSF52151">
    <property type="entry name" value="FabD/lysophospholipase-like"/>
    <property type="match status" value="1"/>
</dbReference>
<gene>
    <name evidence="12" type="ORF">SAMN04487818_103290</name>
</gene>
<dbReference type="InterPro" id="IPR016035">
    <property type="entry name" value="Acyl_Trfase/lysoPLipase"/>
</dbReference>
<dbReference type="SMART" id="SM00822">
    <property type="entry name" value="PKS_KR"/>
    <property type="match status" value="1"/>
</dbReference>
<evidence type="ECO:0000259" key="10">
    <source>
        <dbReference type="PROSITE" id="PS50075"/>
    </source>
</evidence>
<keyword evidence="2" id="KW-0596">Phosphopantetheine</keyword>
<feature type="domain" description="Ketosynthase family 3 (KS3)" evidence="11">
    <location>
        <begin position="35"/>
        <end position="445"/>
    </location>
</feature>
<dbReference type="Gene3D" id="3.40.366.10">
    <property type="entry name" value="Malonyl-Coenzyme A Acyl Carrier Protein, domain 2"/>
    <property type="match status" value="1"/>
</dbReference>
<dbReference type="SUPFAM" id="SSF55048">
    <property type="entry name" value="Probable ACP-binding domain of malonyl-CoA ACP transacylase"/>
    <property type="match status" value="1"/>
</dbReference>
<dbReference type="Gene3D" id="3.40.50.720">
    <property type="entry name" value="NAD(P)-binding Rossmann-like Domain"/>
    <property type="match status" value="1"/>
</dbReference>